<proteinExistence type="predicted"/>
<gene>
    <name evidence="1" type="ORF">AAF712_010701</name>
</gene>
<reference evidence="1 2" key="1">
    <citation type="submission" date="2024-05" db="EMBL/GenBank/DDBJ databases">
        <title>A draft genome resource for the thread blight pathogen Marasmius tenuissimus strain MS-2.</title>
        <authorList>
            <person name="Yulfo-Soto G.E."/>
            <person name="Baruah I.K."/>
            <person name="Amoako-Attah I."/>
            <person name="Bukari Y."/>
            <person name="Meinhardt L.W."/>
            <person name="Bailey B.A."/>
            <person name="Cohen S.P."/>
        </authorList>
    </citation>
    <scope>NUCLEOTIDE SEQUENCE [LARGE SCALE GENOMIC DNA]</scope>
    <source>
        <strain evidence="1 2">MS-2</strain>
    </source>
</reference>
<sequence length="205" mass="24070">MPTTTIPPNSRTRIRILPRGRLGYKMIKLLSIAFLFSTFLFLVLDEAAHLASNSKLQQHISTHELLRLQRRRLEEKKTEPPVLHKRNNTQRRAYASTTWSKHSQVLNSHLYLPSGLLEANTSPNSIRRHPIHELINRSQTAWRLKLANQSTTLLDATNEYRRGYSREPPLGSETWWAYARKPRAQLPDEYNQMWRDVEVFWGFDV</sequence>
<comment type="caution">
    <text evidence="1">The sequence shown here is derived from an EMBL/GenBank/DDBJ whole genome shotgun (WGS) entry which is preliminary data.</text>
</comment>
<evidence type="ECO:0000313" key="1">
    <source>
        <dbReference type="EMBL" id="KAL0062422.1"/>
    </source>
</evidence>
<name>A0ABR2ZMM3_9AGAR</name>
<keyword evidence="2" id="KW-1185">Reference proteome</keyword>
<dbReference type="EMBL" id="JBBXMP010000105">
    <property type="protein sequence ID" value="KAL0062422.1"/>
    <property type="molecule type" value="Genomic_DNA"/>
</dbReference>
<accession>A0ABR2ZMM3</accession>
<protein>
    <submittedName>
        <fullName evidence="1">Uncharacterized protein</fullName>
    </submittedName>
</protein>
<organism evidence="1 2">
    <name type="scientific">Marasmius tenuissimus</name>
    <dbReference type="NCBI Taxonomy" id="585030"/>
    <lineage>
        <taxon>Eukaryota</taxon>
        <taxon>Fungi</taxon>
        <taxon>Dikarya</taxon>
        <taxon>Basidiomycota</taxon>
        <taxon>Agaricomycotina</taxon>
        <taxon>Agaricomycetes</taxon>
        <taxon>Agaricomycetidae</taxon>
        <taxon>Agaricales</taxon>
        <taxon>Marasmiineae</taxon>
        <taxon>Marasmiaceae</taxon>
        <taxon>Marasmius</taxon>
    </lineage>
</organism>
<evidence type="ECO:0000313" key="2">
    <source>
        <dbReference type="Proteomes" id="UP001437256"/>
    </source>
</evidence>
<dbReference type="Proteomes" id="UP001437256">
    <property type="component" value="Unassembled WGS sequence"/>
</dbReference>